<protein>
    <submittedName>
        <fullName evidence="2">WGS project CAEQ00000000 data, annotated contig 693</fullName>
    </submittedName>
</protein>
<evidence type="ECO:0000313" key="3">
    <source>
        <dbReference type="Proteomes" id="UP000000702"/>
    </source>
</evidence>
<accession>F9WHT1</accession>
<sequence length="1440" mass="158448">MRRTGFALHSITNLDIAIEKLQQRVLQCPGISSARRRYLLRDLSYFSSMERTVCTRYASGSDSSTDRSAEATDLRQLSRGTSGESVCTQHTEDLRAVLRDIAEFTAATGSCGDGRLQLSSGYADVLEAREGLRRAALVVRYTERALTLSNNVLKDAYSQTFRPRRFVAGGEFDGCGDFNDMLGPHKTLSPMRSEGAPLTPLEVVSLVHWCAWHVQASLRCIWSSSHSIEKPKVDGECRGAVLLILKHFISIVVEECFQRCAVCSVEDELALSGIVSTIFEEVLRVLRSGEPLTDRNEPACSPPSTLFSDEDAFVCEEDQKQNTVPLHPPLCTLDPRIGEEAQRLLLCSQRERWDRALRLLVQLHNWNQEVIGPQGTSTETLPGEKITAHSSSVHLFSSDVLLWIHGMPEKVFYTLQYILAQHGQWHLCTELWKARAHDCAAKAPPCGKATLRFGSVSNILTALAYVNADPKTFLATTTGSQPVEDSAAFSSAHCELPRAQMKLLPLLLHLGVVPQRPFTATQFASLLRDSFGLQPSGHGVSGILSPASVWRGTGGLPPHVRSLLCLICFQVVARSGLVNTLTLEDLYVVICVSQRIMRSQLCDTVLADINSMMQKENTENRTSIGAPPTGLCDIKDFNLFADIFVAATRRTAITVGAHILTITEAFVSRVNEQLPKHGGRPEHEQHDKGENDRQLEETPCCMHLGSTACPRGSTVMFSIICLKMMELLASTPYSTTLIAMWQVALFAATSVFHFDVSNKRLTEAISVFAEATAKKAVEPDGAALLDPLVGLAPYLSSFCVSRVVQGPVGRRLTWYQCLALLPYAPSASAAQRLLLRRVARAGDVIFLPPLCYMLRTAIPPSQLIVQAPENVSTDVRTLLLLTERCWWKALQLYEKLDVRVQRACARHVLRLVLSAEVWVPHARSCATASSQSYCFEGFELLLRTALQAVDGEHVVEDIMRVCLRRGLWASGLAFHQRLRCEQPELILRNGTVEAYAVLLCKGMLSHTALAQTMAAVLRHARAARWMDAYKVFLQYGSGANTNVMSGEGYGEEVHAGSVPFSLNSCSSLFHHGMPAGLSHFAHTVRYSMLCCPGQWQNALNFVPSQVLPLPFHHKLLLARASGSPVESHDAAIGCALQGEKGNMEAVDLPRPLSMSLVQVALLGKIHRAKAQTFIISQASVEQTLRALQKHGQWEQALLVYEHSVARHCFPHTAGASVIAACLSSWEMSLNCFTHLSQRMRPDTMASTFALQACVCGRQWKFALNILQQCVLTASSPTTNAVARVAPSVVNGAVRAVLSAGIWDTALCIARRYEQTTSPSLANTILVAYVRAHRFDEAVNFFYGCVRRGVWLQDDSLDLVIMASQTVSAGYRDMARFVTVMASTLEDFYHVQGVLRQHVLVVCRNVTFFPHVTILSFMRAQSSTPVATTPDAEVAGVAAGR</sequence>
<comment type="caution">
    <text evidence="2">The sequence shown here is derived from an EMBL/GenBank/DDBJ whole genome shotgun (WGS) entry which is preliminary data.</text>
</comment>
<evidence type="ECO:0000256" key="1">
    <source>
        <dbReference type="SAM" id="MobiDB-lite"/>
    </source>
</evidence>
<feature type="region of interest" description="Disordered" evidence="1">
    <location>
        <begin position="674"/>
        <end position="694"/>
    </location>
</feature>
<evidence type="ECO:0000313" key="2">
    <source>
        <dbReference type="EMBL" id="CCD16876.1"/>
    </source>
</evidence>
<gene>
    <name evidence="2" type="ORF">TCIL3000_0_17600</name>
</gene>
<name>F9WHT1_TRYCI</name>
<dbReference type="EMBL" id="CAEQ01002484">
    <property type="protein sequence ID" value="CCD16876.1"/>
    <property type="molecule type" value="Genomic_DNA"/>
</dbReference>
<reference evidence="2 3" key="2">
    <citation type="journal article" date="2012" name="Proc. Natl. Acad. Sci. U.S.A.">
        <title>Antigenic diversity is generated by distinct evolutionary mechanisms in African trypanosome species.</title>
        <authorList>
            <person name="Jackson A.P."/>
            <person name="Berry A."/>
            <person name="Aslett M."/>
            <person name="Allison H.C."/>
            <person name="Burton P."/>
            <person name="Vavrova-Anderson J."/>
            <person name="Brown R."/>
            <person name="Browne H."/>
            <person name="Corton N."/>
            <person name="Hauser H."/>
            <person name="Gamble J."/>
            <person name="Gilderthorp R."/>
            <person name="Marcello L."/>
            <person name="McQuillan J."/>
            <person name="Otto T.D."/>
            <person name="Quail M.A."/>
            <person name="Sanders M.J."/>
            <person name="van Tonder A."/>
            <person name="Ginger M.L."/>
            <person name="Field M.C."/>
            <person name="Barry J.D."/>
            <person name="Hertz-Fowler C."/>
            <person name="Berriman M."/>
        </authorList>
    </citation>
    <scope>NUCLEOTIDE SEQUENCE [LARGE SCALE GENOMIC DNA]</scope>
    <source>
        <strain evidence="2 3">IL3000</strain>
    </source>
</reference>
<dbReference type="OMA" id="HTVRYSM"/>
<feature type="compositionally biased region" description="Basic and acidic residues" evidence="1">
    <location>
        <begin position="679"/>
        <end position="694"/>
    </location>
</feature>
<keyword evidence="3" id="KW-1185">Reference proteome</keyword>
<proteinExistence type="predicted"/>
<dbReference type="InterPro" id="IPR011990">
    <property type="entry name" value="TPR-like_helical_dom_sf"/>
</dbReference>
<dbReference type="Proteomes" id="UP000000702">
    <property type="component" value="Unassembled WGS sequence"/>
</dbReference>
<feature type="region of interest" description="Disordered" evidence="1">
    <location>
        <begin position="57"/>
        <end position="84"/>
    </location>
</feature>
<dbReference type="Gene3D" id="1.25.40.10">
    <property type="entry name" value="Tetratricopeptide repeat domain"/>
    <property type="match status" value="1"/>
</dbReference>
<organism evidence="2 3">
    <name type="scientific">Trypanosoma congolense (strain IL3000)</name>
    <dbReference type="NCBI Taxonomy" id="1068625"/>
    <lineage>
        <taxon>Eukaryota</taxon>
        <taxon>Discoba</taxon>
        <taxon>Euglenozoa</taxon>
        <taxon>Kinetoplastea</taxon>
        <taxon>Metakinetoplastina</taxon>
        <taxon>Trypanosomatida</taxon>
        <taxon>Trypanosomatidae</taxon>
        <taxon>Trypanosoma</taxon>
        <taxon>Nannomonas</taxon>
    </lineage>
</organism>
<feature type="compositionally biased region" description="Basic and acidic residues" evidence="1">
    <location>
        <begin position="64"/>
        <end position="73"/>
    </location>
</feature>
<reference evidence="3" key="1">
    <citation type="submission" date="2011-07" db="EMBL/GenBank/DDBJ databases">
        <title>Divergent evolution of antigenic variation in African trypanosomes.</title>
        <authorList>
            <person name="Jackson A.P."/>
            <person name="Berry A."/>
            <person name="Allison H.C."/>
            <person name="Burton P."/>
            <person name="Anderson J."/>
            <person name="Aslett M."/>
            <person name="Brown R."/>
            <person name="Corton N."/>
            <person name="Harris D."/>
            <person name="Hauser H."/>
            <person name="Gamble J."/>
            <person name="Gilderthorp R."/>
            <person name="McQuillan J."/>
            <person name="Quail M.A."/>
            <person name="Sanders M."/>
            <person name="Van Tonder A."/>
            <person name="Ginger M.L."/>
            <person name="Donelson J.E."/>
            <person name="Field M.C."/>
            <person name="Barry J.D."/>
            <person name="Berriman M."/>
            <person name="Hertz-Fowler C."/>
        </authorList>
    </citation>
    <scope>NUCLEOTIDE SEQUENCE [LARGE SCALE GENOMIC DNA]</scope>
    <source>
        <strain evidence="3">IL3000</strain>
    </source>
</reference>
<dbReference type="VEuPathDB" id="TriTrypDB:TcIL3000_0_17600"/>